<proteinExistence type="predicted"/>
<reference evidence="8 9" key="1">
    <citation type="journal article" date="2013" name="Proc. Natl. Acad. Sci. U.S.A.">
        <title>Fine-scale variation in meiotic recombination in Mimulus inferred from population shotgun sequencing.</title>
        <authorList>
            <person name="Hellsten U."/>
            <person name="Wright K.M."/>
            <person name="Jenkins J."/>
            <person name="Shu S."/>
            <person name="Yuan Y."/>
            <person name="Wessler S.R."/>
            <person name="Schmutz J."/>
            <person name="Willis J.H."/>
            <person name="Rokhsar D.S."/>
        </authorList>
    </citation>
    <scope>NUCLEOTIDE SEQUENCE [LARGE SCALE GENOMIC DNA]</scope>
    <source>
        <strain evidence="9">cv. DUN x IM62</strain>
    </source>
</reference>
<evidence type="ECO:0000256" key="3">
    <source>
        <dbReference type="ARBA" id="ARBA00022723"/>
    </source>
</evidence>
<dbReference type="InterPro" id="IPR001841">
    <property type="entry name" value="Znf_RING"/>
</dbReference>
<dbReference type="SUPFAM" id="SSF57850">
    <property type="entry name" value="RING/U-box"/>
    <property type="match status" value="1"/>
</dbReference>
<dbReference type="EMBL" id="KI630443">
    <property type="protein sequence ID" value="EYU39808.1"/>
    <property type="molecule type" value="Genomic_DNA"/>
</dbReference>
<dbReference type="GO" id="GO:0061630">
    <property type="term" value="F:ubiquitin protein ligase activity"/>
    <property type="evidence" value="ECO:0000318"/>
    <property type="project" value="GO_Central"/>
</dbReference>
<evidence type="ECO:0000256" key="6">
    <source>
        <dbReference type="PROSITE-ProRule" id="PRU00175"/>
    </source>
</evidence>
<evidence type="ECO:0000256" key="5">
    <source>
        <dbReference type="ARBA" id="ARBA00022833"/>
    </source>
</evidence>
<evidence type="ECO:0000256" key="2">
    <source>
        <dbReference type="ARBA" id="ARBA00012483"/>
    </source>
</evidence>
<keyword evidence="3" id="KW-0479">Metal-binding</keyword>
<evidence type="ECO:0000313" key="9">
    <source>
        <dbReference type="Proteomes" id="UP000030748"/>
    </source>
</evidence>
<dbReference type="GO" id="GO:0008270">
    <property type="term" value="F:zinc ion binding"/>
    <property type="evidence" value="ECO:0007669"/>
    <property type="project" value="UniProtKB-KW"/>
</dbReference>
<dbReference type="Pfam" id="PF13639">
    <property type="entry name" value="zf-RING_2"/>
    <property type="match status" value="1"/>
</dbReference>
<dbReference type="SMART" id="SM00184">
    <property type="entry name" value="RING"/>
    <property type="match status" value="1"/>
</dbReference>
<accession>A0A022RJ75</accession>
<feature type="domain" description="RING-type" evidence="7">
    <location>
        <begin position="64"/>
        <end position="103"/>
    </location>
</feature>
<evidence type="ECO:0000259" key="7">
    <source>
        <dbReference type="PROSITE" id="PS50089"/>
    </source>
</evidence>
<dbReference type="InterPro" id="IPR011016">
    <property type="entry name" value="Znf_RING-CH"/>
</dbReference>
<dbReference type="GO" id="GO:0005737">
    <property type="term" value="C:cytoplasm"/>
    <property type="evidence" value="ECO:0000318"/>
    <property type="project" value="GO_Central"/>
</dbReference>
<sequence length="118" mass="13399">ESTDAYDKLWPFKIVSGADGPIFYEDINYMVPAAEDWIDRVLVKRTVAEYSSSNDDEDGGFGTCTVCLEGFSNEAYSMPCGHYFHGDCIREWLRTSHTCPVCRYEVPTITTTTIEILY</sequence>
<dbReference type="PANTHER" id="PTHR15710:SF108">
    <property type="entry name" value="OS03G0286100 PROTEIN"/>
    <property type="match status" value="1"/>
</dbReference>
<dbReference type="GO" id="GO:0016567">
    <property type="term" value="P:protein ubiquitination"/>
    <property type="evidence" value="ECO:0000318"/>
    <property type="project" value="GO_Central"/>
</dbReference>
<dbReference type="eggNOG" id="KOG0800">
    <property type="taxonomic scope" value="Eukaryota"/>
</dbReference>
<protein>
    <recommendedName>
        <fullName evidence="2">RING-type E3 ubiquitin transferase</fullName>
        <ecNumber evidence="2">2.3.2.27</ecNumber>
    </recommendedName>
</protein>
<keyword evidence="4 6" id="KW-0863">Zinc-finger</keyword>
<evidence type="ECO:0000256" key="4">
    <source>
        <dbReference type="ARBA" id="ARBA00022771"/>
    </source>
</evidence>
<name>A0A022RJ75_ERYGU</name>
<evidence type="ECO:0000313" key="8">
    <source>
        <dbReference type="EMBL" id="EYU39808.1"/>
    </source>
</evidence>
<gene>
    <name evidence="8" type="ORF">MIMGU_mgv11b018976mg</name>
</gene>
<organism evidence="8 9">
    <name type="scientific">Erythranthe guttata</name>
    <name type="common">Yellow monkey flower</name>
    <name type="synonym">Mimulus guttatus</name>
    <dbReference type="NCBI Taxonomy" id="4155"/>
    <lineage>
        <taxon>Eukaryota</taxon>
        <taxon>Viridiplantae</taxon>
        <taxon>Streptophyta</taxon>
        <taxon>Embryophyta</taxon>
        <taxon>Tracheophyta</taxon>
        <taxon>Spermatophyta</taxon>
        <taxon>Magnoliopsida</taxon>
        <taxon>eudicotyledons</taxon>
        <taxon>Gunneridae</taxon>
        <taxon>Pentapetalae</taxon>
        <taxon>asterids</taxon>
        <taxon>lamiids</taxon>
        <taxon>Lamiales</taxon>
        <taxon>Phrymaceae</taxon>
        <taxon>Erythranthe</taxon>
    </lineage>
</organism>
<dbReference type="Proteomes" id="UP000030748">
    <property type="component" value="Unassembled WGS sequence"/>
</dbReference>
<feature type="non-terminal residue" evidence="8">
    <location>
        <position position="1"/>
    </location>
</feature>
<dbReference type="InterPro" id="IPR013083">
    <property type="entry name" value="Znf_RING/FYVE/PHD"/>
</dbReference>
<dbReference type="Gene3D" id="3.30.40.10">
    <property type="entry name" value="Zinc/RING finger domain, C3HC4 (zinc finger)"/>
    <property type="match status" value="1"/>
</dbReference>
<evidence type="ECO:0000256" key="1">
    <source>
        <dbReference type="ARBA" id="ARBA00000900"/>
    </source>
</evidence>
<keyword evidence="9" id="KW-1185">Reference proteome</keyword>
<dbReference type="EC" id="2.3.2.27" evidence="2"/>
<dbReference type="PANTHER" id="PTHR15710">
    <property type="entry name" value="E3 UBIQUITIN-PROTEIN LIGASE PRAJA"/>
    <property type="match status" value="1"/>
</dbReference>
<dbReference type="PROSITE" id="PS50089">
    <property type="entry name" value="ZF_RING_2"/>
    <property type="match status" value="1"/>
</dbReference>
<keyword evidence="5" id="KW-0862">Zinc</keyword>
<comment type="catalytic activity">
    <reaction evidence="1">
        <text>S-ubiquitinyl-[E2 ubiquitin-conjugating enzyme]-L-cysteine + [acceptor protein]-L-lysine = [E2 ubiquitin-conjugating enzyme]-L-cysteine + N(6)-ubiquitinyl-[acceptor protein]-L-lysine.</text>
        <dbReference type="EC" id="2.3.2.27"/>
    </reaction>
</comment>
<dbReference type="AlphaFoldDB" id="A0A022RJ75"/>
<dbReference type="SMART" id="SM00744">
    <property type="entry name" value="RINGv"/>
    <property type="match status" value="1"/>
</dbReference>